<evidence type="ECO:0000313" key="3">
    <source>
        <dbReference type="Proteomes" id="UP000260780"/>
    </source>
</evidence>
<dbReference type="EMBL" id="QSTF01000028">
    <property type="protein sequence ID" value="RGM38510.1"/>
    <property type="molecule type" value="Genomic_DNA"/>
</dbReference>
<feature type="transmembrane region" description="Helical" evidence="1">
    <location>
        <begin position="77"/>
        <end position="100"/>
    </location>
</feature>
<protein>
    <recommendedName>
        <fullName evidence="4">O-antigen ligase domain-containing protein</fullName>
    </recommendedName>
</protein>
<gene>
    <name evidence="2" type="ORF">DXC17_10760</name>
</gene>
<feature type="transmembrane region" description="Helical" evidence="1">
    <location>
        <begin position="258"/>
        <end position="282"/>
    </location>
</feature>
<accession>A0A3E4W8M4</accession>
<keyword evidence="1" id="KW-1133">Transmembrane helix</keyword>
<evidence type="ECO:0000256" key="1">
    <source>
        <dbReference type="SAM" id="Phobius"/>
    </source>
</evidence>
<evidence type="ECO:0008006" key="4">
    <source>
        <dbReference type="Google" id="ProtNLM"/>
    </source>
</evidence>
<sequence length="349" mass="40215">MLIFILTKKINKSILLGKRIFITYLLWCFFILFESLSNLVGKQNIAFFTHNTLSTLSISLIFIFSEISNIKSFYQKYIKIGIPIFLILSPLMMPGCWGWYLTPIHIIIIFLPKINIKWKIIYCILFVMSIYDIGTRANLLRGIAALGCLFLLQIKKTSIINFLSKALSIMLLIGPIILLYLGITGTYNIFESGQNQKDQFYADTRTLLYEEVITSSINNNYIWTGRTFAHGYDSKFQEQFSNSVKKAERTSEVSACNIFTWAGGIGLGLYFLCFITSIYYSVFKSHNTYIKIIGVYLAFRWFMAFIEENNNIDPMNITIFIVMGLCLNPYLINQGNKTFLITIKKLTRS</sequence>
<keyword evidence="1" id="KW-0812">Transmembrane</keyword>
<feature type="transmembrane region" description="Helical" evidence="1">
    <location>
        <begin position="45"/>
        <end position="65"/>
    </location>
</feature>
<feature type="transmembrane region" description="Helical" evidence="1">
    <location>
        <begin position="166"/>
        <end position="190"/>
    </location>
</feature>
<keyword evidence="1" id="KW-0472">Membrane</keyword>
<reference evidence="2 3" key="1">
    <citation type="submission" date="2018-08" db="EMBL/GenBank/DDBJ databases">
        <title>A genome reference for cultivated species of the human gut microbiota.</title>
        <authorList>
            <person name="Zou Y."/>
            <person name="Xue W."/>
            <person name="Luo G."/>
        </authorList>
    </citation>
    <scope>NUCLEOTIDE SEQUENCE [LARGE SCALE GENOMIC DNA]</scope>
    <source>
        <strain evidence="2 3">OM08-14</strain>
    </source>
</reference>
<comment type="caution">
    <text evidence="2">The sequence shown here is derived from an EMBL/GenBank/DDBJ whole genome shotgun (WGS) entry which is preliminary data.</text>
</comment>
<dbReference type="AlphaFoldDB" id="A0A3E4W8M4"/>
<dbReference type="Proteomes" id="UP000260780">
    <property type="component" value="Unassembled WGS sequence"/>
</dbReference>
<feature type="transmembrane region" description="Helical" evidence="1">
    <location>
        <begin position="21"/>
        <end position="39"/>
    </location>
</feature>
<proteinExistence type="predicted"/>
<feature type="transmembrane region" description="Helical" evidence="1">
    <location>
        <begin position="315"/>
        <end position="332"/>
    </location>
</feature>
<organism evidence="2 3">
    <name type="scientific">Phocaeicola plebeius</name>
    <dbReference type="NCBI Taxonomy" id="310297"/>
    <lineage>
        <taxon>Bacteria</taxon>
        <taxon>Pseudomonadati</taxon>
        <taxon>Bacteroidota</taxon>
        <taxon>Bacteroidia</taxon>
        <taxon>Bacteroidales</taxon>
        <taxon>Bacteroidaceae</taxon>
        <taxon>Phocaeicola</taxon>
    </lineage>
</organism>
<evidence type="ECO:0000313" key="2">
    <source>
        <dbReference type="EMBL" id="RGM38510.1"/>
    </source>
</evidence>
<feature type="transmembrane region" description="Helical" evidence="1">
    <location>
        <begin position="106"/>
        <end position="131"/>
    </location>
</feature>
<name>A0A3E4W8M4_9BACT</name>
<feature type="transmembrane region" description="Helical" evidence="1">
    <location>
        <begin position="138"/>
        <end position="154"/>
    </location>
</feature>